<gene>
    <name evidence="9" type="primary">cbx7a</name>
</gene>
<dbReference type="PROSITE" id="PS50013">
    <property type="entry name" value="CHROMO_2"/>
    <property type="match status" value="1"/>
</dbReference>
<evidence type="ECO:0000256" key="1">
    <source>
        <dbReference type="ARBA" id="ARBA00004123"/>
    </source>
</evidence>
<organism evidence="8 9">
    <name type="scientific">Parambassis ranga</name>
    <name type="common">Indian glassy fish</name>
    <dbReference type="NCBI Taxonomy" id="210632"/>
    <lineage>
        <taxon>Eukaryota</taxon>
        <taxon>Metazoa</taxon>
        <taxon>Chordata</taxon>
        <taxon>Craniata</taxon>
        <taxon>Vertebrata</taxon>
        <taxon>Euteleostomi</taxon>
        <taxon>Actinopterygii</taxon>
        <taxon>Neopterygii</taxon>
        <taxon>Teleostei</taxon>
        <taxon>Neoteleostei</taxon>
        <taxon>Acanthomorphata</taxon>
        <taxon>Ovalentaria</taxon>
        <taxon>Ambassidae</taxon>
        <taxon>Parambassis</taxon>
    </lineage>
</organism>
<evidence type="ECO:0000256" key="6">
    <source>
        <dbReference type="SAM" id="MobiDB-lite"/>
    </source>
</evidence>
<dbReference type="PANTHER" id="PTHR47277:SF1">
    <property type="entry name" value="CHROMOBOX PROTEIN HOMOLOG 7"/>
    <property type="match status" value="1"/>
</dbReference>
<evidence type="ECO:0000313" key="9">
    <source>
        <dbReference type="RefSeq" id="XP_028267574.1"/>
    </source>
</evidence>
<dbReference type="SMART" id="SM00298">
    <property type="entry name" value="CHROMO"/>
    <property type="match status" value="1"/>
</dbReference>
<dbReference type="Gene3D" id="2.40.50.40">
    <property type="match status" value="1"/>
</dbReference>
<evidence type="ECO:0000256" key="5">
    <source>
        <dbReference type="ARBA" id="ARBA00023242"/>
    </source>
</evidence>
<feature type="region of interest" description="Disordered" evidence="6">
    <location>
        <begin position="216"/>
        <end position="319"/>
    </location>
</feature>
<dbReference type="InParanoid" id="A0A6P7IX28"/>
<dbReference type="GeneID" id="114439674"/>
<dbReference type="OrthoDB" id="1918685at2759"/>
<dbReference type="CDD" id="cd18646">
    <property type="entry name" value="CD_Cbx7"/>
    <property type="match status" value="1"/>
</dbReference>
<protein>
    <submittedName>
        <fullName evidence="9">Chromobox homolog 7a</fullName>
    </submittedName>
</protein>
<dbReference type="SUPFAM" id="SSF54160">
    <property type="entry name" value="Chromo domain-like"/>
    <property type="match status" value="1"/>
</dbReference>
<keyword evidence="4" id="KW-0804">Transcription</keyword>
<dbReference type="InterPro" id="IPR023779">
    <property type="entry name" value="Chromodomain_CS"/>
</dbReference>
<dbReference type="FunFam" id="2.40.50.40:FF:000006">
    <property type="entry name" value="Chromobox protein homolog 7"/>
    <property type="match status" value="1"/>
</dbReference>
<dbReference type="Pfam" id="PF17218">
    <property type="entry name" value="CBX7_C"/>
    <property type="match status" value="1"/>
</dbReference>
<dbReference type="AlphaFoldDB" id="A0A6P7IX28"/>
<dbReference type="InterPro" id="IPR033773">
    <property type="entry name" value="CBX7_C"/>
</dbReference>
<keyword evidence="2" id="KW-0678">Repressor</keyword>
<feature type="domain" description="Chromo" evidence="7">
    <location>
        <begin position="11"/>
        <end position="69"/>
    </location>
</feature>
<dbReference type="PRINTS" id="PR00504">
    <property type="entry name" value="CHROMODOMAIN"/>
</dbReference>
<dbReference type="InterPro" id="IPR017984">
    <property type="entry name" value="Chromo_dom_subgr"/>
</dbReference>
<evidence type="ECO:0000256" key="4">
    <source>
        <dbReference type="ARBA" id="ARBA00023163"/>
    </source>
</evidence>
<evidence type="ECO:0000256" key="2">
    <source>
        <dbReference type="ARBA" id="ARBA00022491"/>
    </source>
</evidence>
<dbReference type="InterPro" id="IPR016197">
    <property type="entry name" value="Chromo-like_dom_sf"/>
</dbReference>
<feature type="compositionally biased region" description="Basic and acidic residues" evidence="6">
    <location>
        <begin position="256"/>
        <end position="276"/>
    </location>
</feature>
<keyword evidence="3" id="KW-0805">Transcription regulation</keyword>
<dbReference type="GO" id="GO:0000122">
    <property type="term" value="P:negative regulation of transcription by RNA polymerase II"/>
    <property type="evidence" value="ECO:0007669"/>
    <property type="project" value="TreeGrafter"/>
</dbReference>
<evidence type="ECO:0000256" key="3">
    <source>
        <dbReference type="ARBA" id="ARBA00023015"/>
    </source>
</evidence>
<keyword evidence="8" id="KW-1185">Reference proteome</keyword>
<sequence>MELSSIGDQVFAVESITKKRVRKGNVEYLLKWQGWPPEYSTWEPEENILDPRLVLDYEENQEKTRALAYRRKGLRPRRLVLRNIFAMDLRSAHKVTEKPPPRLRLSLTRSMSTDVDQVYRRPLRRKIRQKVTKRVPEGVPNKPIHLQKKKEEEEEALVEDWGGISEEDKPVSDGIIEERCEGSLYGRSECSSPPLLERQDLDMEVEEKVETAVSTEMWTDGEDGEKTCETTQTFDQSKDSNPAPEPAPGDVVAVGDRSDIDRRDDEAGSEVPRAERSNATSVIVSVLAASQERKEEDEDNQSVTTTTTTTTTTLGSQTAEHPGKVFVTDVTVNSLTVTFKEAVMAEGFFNGY</sequence>
<keyword evidence="5" id="KW-0539">Nucleus</keyword>
<evidence type="ECO:0000313" key="8">
    <source>
        <dbReference type="Proteomes" id="UP000515145"/>
    </source>
</evidence>
<name>A0A6P7IX28_9TELE</name>
<dbReference type="Proteomes" id="UP000515145">
    <property type="component" value="Chromosome 8"/>
</dbReference>
<reference evidence="9" key="1">
    <citation type="submission" date="2025-08" db="UniProtKB">
        <authorList>
            <consortium name="RefSeq"/>
        </authorList>
    </citation>
    <scope>IDENTIFICATION</scope>
</reference>
<dbReference type="RefSeq" id="XP_028267574.1">
    <property type="nucleotide sequence ID" value="XM_028411773.1"/>
</dbReference>
<dbReference type="Pfam" id="PF00385">
    <property type="entry name" value="Chromo"/>
    <property type="match status" value="1"/>
</dbReference>
<dbReference type="PANTHER" id="PTHR47277">
    <property type="entry name" value="CHROMOBOX PROTEIN HOMOLOG 7"/>
    <property type="match status" value="1"/>
</dbReference>
<accession>A0A6P7IX28</accession>
<comment type="subcellular location">
    <subcellularLocation>
        <location evidence="1">Nucleus</location>
    </subcellularLocation>
</comment>
<dbReference type="GO" id="GO:0035102">
    <property type="term" value="C:PRC1 complex"/>
    <property type="evidence" value="ECO:0007669"/>
    <property type="project" value="InterPro"/>
</dbReference>
<dbReference type="PROSITE" id="PS00598">
    <property type="entry name" value="CHROMO_1"/>
    <property type="match status" value="1"/>
</dbReference>
<dbReference type="InterPro" id="IPR043000">
    <property type="entry name" value="CBX7"/>
</dbReference>
<dbReference type="CTD" id="550551"/>
<evidence type="ECO:0000259" key="7">
    <source>
        <dbReference type="PROSITE" id="PS50013"/>
    </source>
</evidence>
<proteinExistence type="predicted"/>
<feature type="compositionally biased region" description="Low complexity" evidence="6">
    <location>
        <begin position="304"/>
        <end position="313"/>
    </location>
</feature>
<dbReference type="InterPro" id="IPR000953">
    <property type="entry name" value="Chromo/chromo_shadow_dom"/>
</dbReference>
<dbReference type="InterPro" id="IPR023780">
    <property type="entry name" value="Chromo_domain"/>
</dbReference>